<evidence type="ECO:0000256" key="11">
    <source>
        <dbReference type="ARBA" id="ARBA00023002"/>
    </source>
</evidence>
<dbReference type="Pfam" id="PF23557">
    <property type="entry name" value="TPR_leprecan"/>
    <property type="match status" value="1"/>
</dbReference>
<dbReference type="EC" id="1.14.11.7" evidence="4"/>
<dbReference type="PANTHER" id="PTHR14049">
    <property type="entry name" value="LEPRECAN 1"/>
    <property type="match status" value="1"/>
</dbReference>
<keyword evidence="10" id="KW-0223">Dioxygenase</keyword>
<dbReference type="InterPro" id="IPR005123">
    <property type="entry name" value="Oxoglu/Fe-dep_dioxygenase_dom"/>
</dbReference>
<dbReference type="OMA" id="HTPSEMF"/>
<gene>
    <name evidence="16" type="ORF">EAG_11303</name>
</gene>
<dbReference type="OrthoDB" id="8517835at2759"/>
<evidence type="ECO:0000256" key="10">
    <source>
        <dbReference type="ARBA" id="ARBA00022964"/>
    </source>
</evidence>
<keyword evidence="12" id="KW-0408">Iron</keyword>
<dbReference type="EMBL" id="GL435626">
    <property type="protein sequence ID" value="EFN73011.1"/>
    <property type="molecule type" value="Genomic_DNA"/>
</dbReference>
<organism evidence="17">
    <name type="scientific">Camponotus floridanus</name>
    <name type="common">Florida carpenter ant</name>
    <dbReference type="NCBI Taxonomy" id="104421"/>
    <lineage>
        <taxon>Eukaryota</taxon>
        <taxon>Metazoa</taxon>
        <taxon>Ecdysozoa</taxon>
        <taxon>Arthropoda</taxon>
        <taxon>Hexapoda</taxon>
        <taxon>Insecta</taxon>
        <taxon>Pterygota</taxon>
        <taxon>Neoptera</taxon>
        <taxon>Endopterygota</taxon>
        <taxon>Hymenoptera</taxon>
        <taxon>Apocrita</taxon>
        <taxon>Aculeata</taxon>
        <taxon>Formicoidea</taxon>
        <taxon>Formicidae</taxon>
        <taxon>Formicinae</taxon>
        <taxon>Camponotus</taxon>
    </lineage>
</organism>
<keyword evidence="11" id="KW-0560">Oxidoreductase</keyword>
<dbReference type="AlphaFoldDB" id="E2A0V8"/>
<dbReference type="Gene3D" id="2.60.120.620">
    <property type="entry name" value="q2cbj1_9rhob like domain"/>
    <property type="match status" value="1"/>
</dbReference>
<dbReference type="GO" id="GO:0031418">
    <property type="term" value="F:L-ascorbic acid binding"/>
    <property type="evidence" value="ECO:0007669"/>
    <property type="project" value="InterPro"/>
</dbReference>
<evidence type="ECO:0000256" key="1">
    <source>
        <dbReference type="ARBA" id="ARBA00001961"/>
    </source>
</evidence>
<evidence type="ECO:0000256" key="6">
    <source>
        <dbReference type="ARBA" id="ARBA00022729"/>
    </source>
</evidence>
<accession>E2A0V8</accession>
<evidence type="ECO:0000256" key="14">
    <source>
        <dbReference type="SAM" id="SignalP"/>
    </source>
</evidence>
<evidence type="ECO:0000256" key="3">
    <source>
        <dbReference type="ARBA" id="ARBA00006487"/>
    </source>
</evidence>
<evidence type="ECO:0000256" key="8">
    <source>
        <dbReference type="ARBA" id="ARBA00022803"/>
    </source>
</evidence>
<evidence type="ECO:0000256" key="9">
    <source>
        <dbReference type="ARBA" id="ARBA00022824"/>
    </source>
</evidence>
<dbReference type="InterPro" id="IPR044862">
    <property type="entry name" value="Pro_4_hyd_alph_FE2OG_OXY"/>
</dbReference>
<proteinExistence type="inferred from homology"/>
<dbReference type="PANTHER" id="PTHR14049:SF9">
    <property type="entry name" value="PROCOLLAGEN-PROLINE 3-DIOXYGENASE"/>
    <property type="match status" value="1"/>
</dbReference>
<dbReference type="GO" id="GO:0032963">
    <property type="term" value="P:collagen metabolic process"/>
    <property type="evidence" value="ECO:0007669"/>
    <property type="project" value="InterPro"/>
</dbReference>
<name>E2A0V8_CAMFO</name>
<keyword evidence="17" id="KW-1185">Reference proteome</keyword>
<dbReference type="InParanoid" id="E2A0V8"/>
<dbReference type="PROSITE" id="PS51471">
    <property type="entry name" value="FE2OG_OXY"/>
    <property type="match status" value="1"/>
</dbReference>
<dbReference type="InterPro" id="IPR006620">
    <property type="entry name" value="Pro_4_hyd_alph"/>
</dbReference>
<keyword evidence="13" id="KW-0325">Glycoprotein</keyword>
<evidence type="ECO:0000256" key="2">
    <source>
        <dbReference type="ARBA" id="ARBA00001962"/>
    </source>
</evidence>
<keyword evidence="5" id="KW-0479">Metal-binding</keyword>
<evidence type="ECO:0000256" key="7">
    <source>
        <dbReference type="ARBA" id="ARBA00022737"/>
    </source>
</evidence>
<dbReference type="SMART" id="SM00702">
    <property type="entry name" value="P4Hc"/>
    <property type="match status" value="1"/>
</dbReference>
<dbReference type="GO" id="GO:0005506">
    <property type="term" value="F:iron ion binding"/>
    <property type="evidence" value="ECO:0007669"/>
    <property type="project" value="InterPro"/>
</dbReference>
<dbReference type="FunFam" id="2.60.120.620:FF:000003">
    <property type="entry name" value="Prolyl 3-hydroxylase 2"/>
    <property type="match status" value="1"/>
</dbReference>
<dbReference type="Gene3D" id="1.25.40.10">
    <property type="entry name" value="Tetratricopeptide repeat domain"/>
    <property type="match status" value="2"/>
</dbReference>
<sequence length="742" mass="86157">MWPAVPLLILFALCLRADDEIDTNKIDVSAPREAQHVHNATLGEIFENAVQAYLEEDWDGCVARFNDALHGYKVYKRMVTICRRKCKTETEGASPIFAENIEDLHFYEKKVRETLCLMKCNQDYREIAGAGALKRLPLATEQKFMNLTIYEYLHICYFQKGRYQDAANAAFTFLSLYPNHKMVLKNLQYYLNLPGVVAKEVVNLEVAPFVQMYIQGVQEYEAENYVEAIAEFESSLESYMESEENCRSYCEGPLDQGWYPEFTSSIANHFTFCLKCKRGCSLSLHNVNGNFKADLLRSHYNYLQFAYYKLGNLKAACAAVASYLLFLPADETMLHNKNYYSSQPKVKEEYFTPREEALFYVKRQEYELLLLNYISEEFTVIEDKFNKFIKKTNAKKAKQKNEEDLGKYSSLILHPPPGHSPSTRTQFVGNLSIFRDEEETEIQKSHIRKRLEVTDDVRIIAGEKELGGKNRYAADGLLNYIECNLLMQLTQIAMEGDGYEGNKSPHSSYERFEGVTVGRMALMIYFNLMKPELLELFLQRTEAVRDHVERYFNLDSPLYFTYTHLVCRTALPDSPTNRTDLSHEIHADNCVIKDEGCLREDPSYTWRDYSAILYLNDDFDGGEFFFAEDWKSRRVQGVIRPRCGRMVAFSAGGENLHGVRGVRTNRRCAVALWFTQDEKYLEYERVVADTMLTRVRTLGTVQHKDIKVPLRYEDMLIQCFKEDEMLRHILREGKGNENKQHK</sequence>
<dbReference type="Proteomes" id="UP000000311">
    <property type="component" value="Unassembled WGS sequence"/>
</dbReference>
<comment type="cofactor">
    <cofactor evidence="2">
        <name>Fe cation</name>
        <dbReference type="ChEBI" id="CHEBI:24875"/>
    </cofactor>
</comment>
<evidence type="ECO:0000256" key="4">
    <source>
        <dbReference type="ARBA" id="ARBA00012262"/>
    </source>
</evidence>
<evidence type="ECO:0000313" key="16">
    <source>
        <dbReference type="EMBL" id="EFN73011.1"/>
    </source>
</evidence>
<keyword evidence="8" id="KW-0802">TPR repeat</keyword>
<dbReference type="GO" id="GO:0019797">
    <property type="term" value="F:procollagen-proline 3-dioxygenase activity"/>
    <property type="evidence" value="ECO:0007669"/>
    <property type="project" value="UniProtKB-EC"/>
</dbReference>
<keyword evidence="9" id="KW-0256">Endoplasmic reticulum</keyword>
<dbReference type="InterPro" id="IPR039575">
    <property type="entry name" value="P3H"/>
</dbReference>
<keyword evidence="6 14" id="KW-0732">Signal</keyword>
<keyword evidence="7" id="KW-0677">Repeat</keyword>
<evidence type="ECO:0000256" key="5">
    <source>
        <dbReference type="ARBA" id="ARBA00022723"/>
    </source>
</evidence>
<feature type="domain" description="Fe2OG dioxygenase" evidence="15">
    <location>
        <begin position="563"/>
        <end position="676"/>
    </location>
</feature>
<comment type="similarity">
    <text evidence="3">Belongs to the leprecan family.</text>
</comment>
<dbReference type="Pfam" id="PF13640">
    <property type="entry name" value="2OG-FeII_Oxy_3"/>
    <property type="match status" value="1"/>
</dbReference>
<feature type="signal peptide" evidence="14">
    <location>
        <begin position="1"/>
        <end position="17"/>
    </location>
</feature>
<reference evidence="16 17" key="1">
    <citation type="journal article" date="2010" name="Science">
        <title>Genomic comparison of the ants Camponotus floridanus and Harpegnathos saltator.</title>
        <authorList>
            <person name="Bonasio R."/>
            <person name="Zhang G."/>
            <person name="Ye C."/>
            <person name="Mutti N.S."/>
            <person name="Fang X."/>
            <person name="Qin N."/>
            <person name="Donahue G."/>
            <person name="Yang P."/>
            <person name="Li Q."/>
            <person name="Li C."/>
            <person name="Zhang P."/>
            <person name="Huang Z."/>
            <person name="Berger S.L."/>
            <person name="Reinberg D."/>
            <person name="Wang J."/>
            <person name="Liebig J."/>
        </authorList>
    </citation>
    <scope>NUCLEOTIDE SEQUENCE [LARGE SCALE GENOMIC DNA]</scope>
    <source>
        <strain evidence="17">C129</strain>
    </source>
</reference>
<dbReference type="STRING" id="104421.E2A0V8"/>
<comment type="cofactor">
    <cofactor evidence="1">
        <name>L-ascorbate</name>
        <dbReference type="ChEBI" id="CHEBI:38290"/>
    </cofactor>
</comment>
<protein>
    <recommendedName>
        <fullName evidence="4">procollagen-proline 3-dioxygenase</fullName>
        <ecNumber evidence="4">1.14.11.7</ecNumber>
    </recommendedName>
</protein>
<feature type="chain" id="PRO_5003156336" description="procollagen-proline 3-dioxygenase" evidence="14">
    <location>
        <begin position="18"/>
        <end position="742"/>
    </location>
</feature>
<dbReference type="InterPro" id="IPR056585">
    <property type="entry name" value="Leprecan_dom"/>
</dbReference>
<evidence type="ECO:0000256" key="12">
    <source>
        <dbReference type="ARBA" id="ARBA00023004"/>
    </source>
</evidence>
<evidence type="ECO:0000313" key="17">
    <source>
        <dbReference type="Proteomes" id="UP000000311"/>
    </source>
</evidence>
<evidence type="ECO:0000256" key="13">
    <source>
        <dbReference type="ARBA" id="ARBA00023180"/>
    </source>
</evidence>
<evidence type="ECO:0000259" key="15">
    <source>
        <dbReference type="PROSITE" id="PS51471"/>
    </source>
</evidence>
<dbReference type="InterPro" id="IPR011990">
    <property type="entry name" value="TPR-like_helical_dom_sf"/>
</dbReference>
<dbReference type="KEGG" id="cfo:105259052"/>